<reference evidence="3" key="1">
    <citation type="submission" date="2017-09" db="EMBL/GenBank/DDBJ databases">
        <title>Depth-based differentiation of microbial function through sediment-hosted aquifers and enrichment of novel symbionts in the deep terrestrial subsurface.</title>
        <authorList>
            <person name="Probst A.J."/>
            <person name="Ladd B."/>
            <person name="Jarett J.K."/>
            <person name="Geller-Mcgrath D.E."/>
            <person name="Sieber C.M.K."/>
            <person name="Emerson J.B."/>
            <person name="Anantharaman K."/>
            <person name="Thomas B.C."/>
            <person name="Malmstrom R."/>
            <person name="Stieglmeier M."/>
            <person name="Klingl A."/>
            <person name="Woyke T."/>
            <person name="Ryan C.M."/>
            <person name="Banfield J.F."/>
        </authorList>
    </citation>
    <scope>NUCLEOTIDE SEQUENCE [LARGE SCALE GENOMIC DNA]</scope>
</reference>
<dbReference type="PANTHER" id="PTHR34322">
    <property type="entry name" value="TRANSPOSASE, Y1_TNP DOMAIN-CONTAINING"/>
    <property type="match status" value="1"/>
</dbReference>
<accession>A0A2H9PDA5</accession>
<feature type="domain" description="Transposase IS200-like" evidence="1">
    <location>
        <begin position="2"/>
        <end position="86"/>
    </location>
</feature>
<dbReference type="EMBL" id="PFMS01000003">
    <property type="protein sequence ID" value="PIZ17426.1"/>
    <property type="molecule type" value="Genomic_DNA"/>
</dbReference>
<dbReference type="SMART" id="SM01321">
    <property type="entry name" value="Y1_Tnp"/>
    <property type="match status" value="1"/>
</dbReference>
<evidence type="ECO:0000313" key="3">
    <source>
        <dbReference type="Proteomes" id="UP000234145"/>
    </source>
</evidence>
<dbReference type="InterPro" id="IPR036515">
    <property type="entry name" value="Transposase_17_sf"/>
</dbReference>
<dbReference type="Gene3D" id="3.30.70.1290">
    <property type="entry name" value="Transposase IS200-like"/>
    <property type="match status" value="1"/>
</dbReference>
<gene>
    <name evidence="2" type="ORF">COY51_00145</name>
</gene>
<dbReference type="Pfam" id="PF01797">
    <property type="entry name" value="Y1_Tnp"/>
    <property type="match status" value="1"/>
</dbReference>
<name>A0A2H9PDA5_9BACT</name>
<organism evidence="2 3">
    <name type="scientific">Candidatus Desantisbacteria bacterium CG_4_10_14_0_8_um_filter_39_17</name>
    <dbReference type="NCBI Taxonomy" id="1974542"/>
    <lineage>
        <taxon>Bacteria</taxon>
        <taxon>Candidatus Desantisiibacteriota</taxon>
    </lineage>
</organism>
<dbReference type="Proteomes" id="UP000234145">
    <property type="component" value="Unassembled WGS sequence"/>
</dbReference>
<dbReference type="GO" id="GO:0003677">
    <property type="term" value="F:DNA binding"/>
    <property type="evidence" value="ECO:0007669"/>
    <property type="project" value="InterPro"/>
</dbReference>
<sequence length="184" mass="22234">MLSQYKKEHQFLLYHYSLMPNHVHLVLETIPETILAKFMKQINLSYMYHYKRKYSYVGHLWQGRFKSLLINRDEYLIVCGKYVEINPVRANIVKDPKDYKWSSYNHYAYGEKNPLVDNDPLYESLGKNELERQASYREGFEYLIKEINLRARFLGNRYFIEKMEKEFGVNNLKSARGRPRTEEK</sequence>
<dbReference type="AlphaFoldDB" id="A0A2H9PDA5"/>
<dbReference type="GO" id="GO:0004803">
    <property type="term" value="F:transposase activity"/>
    <property type="evidence" value="ECO:0007669"/>
    <property type="project" value="InterPro"/>
</dbReference>
<proteinExistence type="predicted"/>
<dbReference type="InterPro" id="IPR002686">
    <property type="entry name" value="Transposase_17"/>
</dbReference>
<evidence type="ECO:0000259" key="1">
    <source>
        <dbReference type="SMART" id="SM01321"/>
    </source>
</evidence>
<evidence type="ECO:0000313" key="2">
    <source>
        <dbReference type="EMBL" id="PIZ17426.1"/>
    </source>
</evidence>
<dbReference type="PANTHER" id="PTHR34322:SF2">
    <property type="entry name" value="TRANSPOSASE IS200-LIKE DOMAIN-CONTAINING PROTEIN"/>
    <property type="match status" value="1"/>
</dbReference>
<dbReference type="SUPFAM" id="SSF143422">
    <property type="entry name" value="Transposase IS200-like"/>
    <property type="match status" value="1"/>
</dbReference>
<protein>
    <submittedName>
        <fullName evidence="2">Transposase</fullName>
    </submittedName>
</protein>
<comment type="caution">
    <text evidence="2">The sequence shown here is derived from an EMBL/GenBank/DDBJ whole genome shotgun (WGS) entry which is preliminary data.</text>
</comment>
<dbReference type="GO" id="GO:0006313">
    <property type="term" value="P:DNA transposition"/>
    <property type="evidence" value="ECO:0007669"/>
    <property type="project" value="InterPro"/>
</dbReference>